<dbReference type="InterPro" id="IPR003855">
    <property type="entry name" value="K+_transporter"/>
</dbReference>
<evidence type="ECO:0000256" key="4">
    <source>
        <dbReference type="ARBA" id="ARBA00022692"/>
    </source>
</evidence>
<keyword evidence="5" id="KW-0630">Potassium</keyword>
<feature type="transmembrane region" description="Helical" evidence="10">
    <location>
        <begin position="382"/>
        <end position="404"/>
    </location>
</feature>
<feature type="transmembrane region" description="Helical" evidence="10">
    <location>
        <begin position="473"/>
        <end position="496"/>
    </location>
</feature>
<evidence type="ECO:0000256" key="8">
    <source>
        <dbReference type="ARBA" id="ARBA00023136"/>
    </source>
</evidence>
<dbReference type="GO" id="GO:0015079">
    <property type="term" value="F:potassium ion transmembrane transporter activity"/>
    <property type="evidence" value="ECO:0007669"/>
    <property type="project" value="InterPro"/>
</dbReference>
<feature type="transmembrane region" description="Helical" evidence="10">
    <location>
        <begin position="146"/>
        <end position="167"/>
    </location>
</feature>
<protein>
    <recommendedName>
        <fullName evidence="15">Potassium transporter</fullName>
    </recommendedName>
</protein>
<comment type="caution">
    <text evidence="13">The sequence shown here is derived from an EMBL/GenBank/DDBJ whole genome shotgun (WGS) entry which is preliminary data.</text>
</comment>
<dbReference type="PANTHER" id="PTHR30540:SF83">
    <property type="entry name" value="K+ POTASSIUM TRANSPORTER"/>
    <property type="match status" value="1"/>
</dbReference>
<dbReference type="Pfam" id="PF22776">
    <property type="entry name" value="K_trans_C"/>
    <property type="match status" value="1"/>
</dbReference>
<evidence type="ECO:0000259" key="11">
    <source>
        <dbReference type="Pfam" id="PF02705"/>
    </source>
</evidence>
<dbReference type="Proteomes" id="UP001300502">
    <property type="component" value="Unassembled WGS sequence"/>
</dbReference>
<feature type="transmembrane region" description="Helical" evidence="10">
    <location>
        <begin position="503"/>
        <end position="523"/>
    </location>
</feature>
<keyword evidence="4 10" id="KW-0812">Transmembrane</keyword>
<accession>A0AAV9IHP2</accession>
<evidence type="ECO:0000256" key="6">
    <source>
        <dbReference type="ARBA" id="ARBA00022989"/>
    </source>
</evidence>
<dbReference type="PANTHER" id="PTHR30540">
    <property type="entry name" value="OSMOTIC STRESS POTASSIUM TRANSPORTER"/>
    <property type="match status" value="1"/>
</dbReference>
<feature type="transmembrane region" description="Helical" evidence="10">
    <location>
        <begin position="196"/>
        <end position="217"/>
    </location>
</feature>
<keyword evidence="7" id="KW-0406">Ion transport</keyword>
<gene>
    <name evidence="13" type="ORF">GAYE_SCF29G4861</name>
</gene>
<evidence type="ECO:0008006" key="15">
    <source>
        <dbReference type="Google" id="ProtNLM"/>
    </source>
</evidence>
<feature type="transmembrane region" description="Helical" evidence="10">
    <location>
        <begin position="347"/>
        <end position="370"/>
    </location>
</feature>
<dbReference type="EMBL" id="JANCYU010000045">
    <property type="protein sequence ID" value="KAK4526942.1"/>
    <property type="molecule type" value="Genomic_DNA"/>
</dbReference>
<keyword evidence="3" id="KW-0633">Potassium transport</keyword>
<feature type="region of interest" description="Disordered" evidence="9">
    <location>
        <begin position="17"/>
        <end position="36"/>
    </location>
</feature>
<comment type="subcellular location">
    <subcellularLocation>
        <location evidence="1">Membrane</location>
        <topology evidence="1">Multi-pass membrane protein</topology>
    </subcellularLocation>
</comment>
<dbReference type="InterPro" id="IPR053951">
    <property type="entry name" value="K_trans_N"/>
</dbReference>
<organism evidence="13 14">
    <name type="scientific">Galdieria yellowstonensis</name>
    <dbReference type="NCBI Taxonomy" id="3028027"/>
    <lineage>
        <taxon>Eukaryota</taxon>
        <taxon>Rhodophyta</taxon>
        <taxon>Bangiophyceae</taxon>
        <taxon>Galdieriales</taxon>
        <taxon>Galdieriaceae</taxon>
        <taxon>Galdieria</taxon>
    </lineage>
</organism>
<feature type="domain" description="K+ potassium transporter integral membrane" evidence="11">
    <location>
        <begin position="113"/>
        <end position="566"/>
    </location>
</feature>
<keyword evidence="6 10" id="KW-1133">Transmembrane helix</keyword>
<evidence type="ECO:0000256" key="9">
    <source>
        <dbReference type="SAM" id="MobiDB-lite"/>
    </source>
</evidence>
<sequence>MEEAVYHRRVSLFEGVPLSRPGSSSKKNDENTETPVEVQSVSEALTSSTTRMQYRQSLLVERDSAKQGATVKRISLAGADAKEFGGHSESFSSDTELFRPEKVGALILLKRTIQIVGLCYGDLGTSPLYTVASLLDHKVPPTTFEIYAGASMVFWLLLLVPSLKYALLVTMADHNGEGGAFAMIGLLRHKRIPKKWLVVATTVAAIGAGALLADGIVTPAITVVSAIEGIQVGAPSLTTSAVVGITIAILFLIYAAQWFGSSKIGIVYGPVLTLFFIVQFIVGIYNVTKHPAIFKALNPYYALKGIGIVWNDGKIGYLKIADALLALTGSEGMYADMGHFGRTPLRLGWFFVVFPSVWMAYFGQSALVASNPQIAAQATDKLYFYQVPSSLLWPLVVISTLASIIASQAIISGSFSIMSQAVGLNIVPRLHVKRTDYKIYGQVFMPTVNVIMAILTLAITAGFQTSSALTSAYGVAVATSFITTSVLFVIITAVAWKVKMYIWIWYPLTIGVIDLILWSSALTKVPTGGYIPVAISVVFVSAMLIYRWGVRREEATYKNNSLRWSEYKAILESPQPPVLLDRTFVFLTSMQYGIPFTYSQFVKQIGAIPRLSIFVTVRYVAVPFVDNDRMYYVFKYTDQLYRIIINVGYAQPIDNLVTFLDSAGLSFLEDASSLKKIGFVKGKTELLSKKEHWFGYRVLLSIFSVMKSFSSRIDTSLGIPFDSLEISTSFLI</sequence>
<keyword evidence="14" id="KW-1185">Reference proteome</keyword>
<feature type="transmembrane region" description="Helical" evidence="10">
    <location>
        <begin position="410"/>
        <end position="427"/>
    </location>
</feature>
<evidence type="ECO:0000313" key="13">
    <source>
        <dbReference type="EMBL" id="KAK4526942.1"/>
    </source>
</evidence>
<evidence type="ECO:0000256" key="1">
    <source>
        <dbReference type="ARBA" id="ARBA00004141"/>
    </source>
</evidence>
<feature type="domain" description="K+ potassium transporter C-terminal" evidence="12">
    <location>
        <begin position="583"/>
        <end position="723"/>
    </location>
</feature>
<dbReference type="AlphaFoldDB" id="A0AAV9IHP2"/>
<evidence type="ECO:0000256" key="3">
    <source>
        <dbReference type="ARBA" id="ARBA00022538"/>
    </source>
</evidence>
<feature type="transmembrane region" description="Helical" evidence="10">
    <location>
        <begin position="529"/>
        <end position="548"/>
    </location>
</feature>
<evidence type="ECO:0000256" key="7">
    <source>
        <dbReference type="ARBA" id="ARBA00023065"/>
    </source>
</evidence>
<feature type="transmembrane region" description="Helical" evidence="10">
    <location>
        <begin position="439"/>
        <end position="461"/>
    </location>
</feature>
<feature type="transmembrane region" description="Helical" evidence="10">
    <location>
        <begin position="237"/>
        <end position="255"/>
    </location>
</feature>
<keyword evidence="8 10" id="KW-0472">Membrane</keyword>
<feature type="transmembrane region" description="Helical" evidence="10">
    <location>
        <begin position="267"/>
        <end position="287"/>
    </location>
</feature>
<dbReference type="Pfam" id="PF02705">
    <property type="entry name" value="K_trans"/>
    <property type="match status" value="1"/>
</dbReference>
<evidence type="ECO:0000256" key="10">
    <source>
        <dbReference type="SAM" id="Phobius"/>
    </source>
</evidence>
<evidence type="ECO:0000256" key="5">
    <source>
        <dbReference type="ARBA" id="ARBA00022958"/>
    </source>
</evidence>
<evidence type="ECO:0000256" key="2">
    <source>
        <dbReference type="ARBA" id="ARBA00022448"/>
    </source>
</evidence>
<proteinExistence type="predicted"/>
<evidence type="ECO:0000259" key="12">
    <source>
        <dbReference type="Pfam" id="PF22776"/>
    </source>
</evidence>
<name>A0AAV9IHP2_9RHOD</name>
<reference evidence="13 14" key="1">
    <citation type="submission" date="2022-07" db="EMBL/GenBank/DDBJ databases">
        <title>Genome-wide signatures of adaptation to extreme environments.</title>
        <authorList>
            <person name="Cho C.H."/>
            <person name="Yoon H.S."/>
        </authorList>
    </citation>
    <scope>NUCLEOTIDE SEQUENCE [LARGE SCALE GENOMIC DNA]</scope>
    <source>
        <strain evidence="13 14">108.79 E11</strain>
    </source>
</reference>
<dbReference type="InterPro" id="IPR053952">
    <property type="entry name" value="K_trans_C"/>
</dbReference>
<dbReference type="GO" id="GO:0016020">
    <property type="term" value="C:membrane"/>
    <property type="evidence" value="ECO:0007669"/>
    <property type="project" value="UniProtKB-SubCell"/>
</dbReference>
<evidence type="ECO:0000313" key="14">
    <source>
        <dbReference type="Proteomes" id="UP001300502"/>
    </source>
</evidence>
<keyword evidence="2" id="KW-0813">Transport</keyword>